<feature type="coiled-coil region" evidence="1">
    <location>
        <begin position="359"/>
        <end position="400"/>
    </location>
</feature>
<protein>
    <submittedName>
        <fullName evidence="3">Uncharacterized protein</fullName>
    </submittedName>
</protein>
<dbReference type="Proteomes" id="UP000005220">
    <property type="component" value="Chromosome 1"/>
</dbReference>
<dbReference type="EMBL" id="HE650821">
    <property type="protein sequence ID" value="CCF56228.1"/>
    <property type="molecule type" value="Genomic_DNA"/>
</dbReference>
<dbReference type="RefSeq" id="XP_003955363.1">
    <property type="nucleotide sequence ID" value="XM_003955314.1"/>
</dbReference>
<dbReference type="KEGG" id="kaf:KAFR_0A07940"/>
<feature type="region of interest" description="Disordered" evidence="2">
    <location>
        <begin position="15"/>
        <end position="37"/>
    </location>
</feature>
<evidence type="ECO:0000256" key="1">
    <source>
        <dbReference type="SAM" id="Coils"/>
    </source>
</evidence>
<dbReference type="Gene3D" id="1.10.287.1490">
    <property type="match status" value="1"/>
</dbReference>
<name>H2APC8_KAZAF</name>
<evidence type="ECO:0000256" key="2">
    <source>
        <dbReference type="SAM" id="MobiDB-lite"/>
    </source>
</evidence>
<keyword evidence="4" id="KW-1185">Reference proteome</keyword>
<sequence length="530" mass="61563">MNPITREEALHLAKELDLSSGIPGATKPFEDENSMEENKDMYPYGSEIMDYTPSKGISSMNTRTQQPVGLDHSTPAVESNNSNNIQNNSVNMSDIQIDALQRRLQELELDISERDKHIQALERDKEKQNSEIIELQSKFKEVKDGFVSKEQLHELQNSYDSEKACKNTLNERIIVLTAQLDSYKDELTDYKTSYNNLKELNESTKNKHESFASYIKNLTLFGINIGHAITLSYRDNINEFTLDTTFKMSNPNITKFFKKDDEISLKNSEMLSSIMSHDSEILDKLAKLEVALDETKGEQKKIDESKDEIIKKIEYNSQEILRKLEKCDQTEDFQLKLVEIQENISALLKGNQDKILISLKDIQKVNESFGSQISELKKELKKEKDKHTELTEKLNKLRGDSSELLTFKDFKNSDIDKRLYQALQVDKVEQLDLVQLQNKMKKVIVDMQTPLDKLDAKLPLANLLIKSELVITLDFINRLYQTMYNEGLDFNHYTEEAYLQYRKSNYLDPWQHPIRPIIDHLYNDIIDRLH</sequence>
<evidence type="ECO:0000313" key="3">
    <source>
        <dbReference type="EMBL" id="CCF56228.1"/>
    </source>
</evidence>
<dbReference type="GeneID" id="13886135"/>
<accession>H2APC8</accession>
<dbReference type="FunCoup" id="H2APC8">
    <property type="interactions" value="200"/>
</dbReference>
<gene>
    <name evidence="3" type="primary">KAFR0A07940</name>
    <name evidence="3" type="ORF">KAFR_0A07940</name>
</gene>
<proteinExistence type="predicted"/>
<dbReference type="HOGENOM" id="CLU_513933_0_0_1"/>
<organism evidence="3 4">
    <name type="scientific">Kazachstania africana (strain ATCC 22294 / BCRC 22015 / CBS 2517 / CECT 1963 / NBRC 1671 / NRRL Y-8276)</name>
    <name type="common">Yeast</name>
    <name type="synonym">Kluyveromyces africanus</name>
    <dbReference type="NCBI Taxonomy" id="1071382"/>
    <lineage>
        <taxon>Eukaryota</taxon>
        <taxon>Fungi</taxon>
        <taxon>Dikarya</taxon>
        <taxon>Ascomycota</taxon>
        <taxon>Saccharomycotina</taxon>
        <taxon>Saccharomycetes</taxon>
        <taxon>Saccharomycetales</taxon>
        <taxon>Saccharomycetaceae</taxon>
        <taxon>Kazachstania</taxon>
    </lineage>
</organism>
<feature type="coiled-coil region" evidence="1">
    <location>
        <begin position="90"/>
        <end position="138"/>
    </location>
</feature>
<dbReference type="OrthoDB" id="4066765at2759"/>
<dbReference type="eggNOG" id="ENOG502RYJ3">
    <property type="taxonomic scope" value="Eukaryota"/>
</dbReference>
<feature type="coiled-coil region" evidence="1">
    <location>
        <begin position="166"/>
        <end position="207"/>
    </location>
</feature>
<dbReference type="InterPro" id="IPR021750">
    <property type="entry name" value="Sid4-like"/>
</dbReference>
<evidence type="ECO:0000313" key="4">
    <source>
        <dbReference type="Proteomes" id="UP000005220"/>
    </source>
</evidence>
<dbReference type="Pfam" id="PF11778">
    <property type="entry name" value="SID"/>
    <property type="match status" value="1"/>
</dbReference>
<keyword evidence="1" id="KW-0175">Coiled coil</keyword>
<reference evidence="3 4" key="1">
    <citation type="journal article" date="2011" name="Proc. Natl. Acad. Sci. U.S.A.">
        <title>Evolutionary erosion of yeast sex chromosomes by mating-type switching accidents.</title>
        <authorList>
            <person name="Gordon J.L."/>
            <person name="Armisen D."/>
            <person name="Proux-Wera E."/>
            <person name="Oheigeartaigh S.S."/>
            <person name="Byrne K.P."/>
            <person name="Wolfe K.H."/>
        </authorList>
    </citation>
    <scope>NUCLEOTIDE SEQUENCE [LARGE SCALE GENOMIC DNA]</scope>
    <source>
        <strain evidence="4">ATCC 22294 / BCRC 22015 / CBS 2517 / CECT 1963 / NBRC 1671 / NRRL Y-8276</strain>
    </source>
</reference>
<dbReference type="InParanoid" id="H2APC8"/>
<dbReference type="AlphaFoldDB" id="H2APC8"/>